<dbReference type="EMBL" id="HACG01049268">
    <property type="protein sequence ID" value="CEK96133.1"/>
    <property type="molecule type" value="Transcribed_RNA"/>
</dbReference>
<dbReference type="EMBL" id="HACG01049266">
    <property type="protein sequence ID" value="CEK96131.1"/>
    <property type="molecule type" value="Transcribed_RNA"/>
</dbReference>
<reference evidence="2" key="1">
    <citation type="submission" date="2014-12" db="EMBL/GenBank/DDBJ databases">
        <title>Insight into the proteome of Arion vulgaris.</title>
        <authorList>
            <person name="Aradska J."/>
            <person name="Bulat T."/>
            <person name="Smidak R."/>
            <person name="Sarate P."/>
            <person name="Gangsoo J."/>
            <person name="Sialana F."/>
            <person name="Bilban M."/>
            <person name="Lubec G."/>
        </authorList>
    </citation>
    <scope>NUCLEOTIDE SEQUENCE</scope>
    <source>
        <tissue evidence="2">Skin</tissue>
    </source>
</reference>
<dbReference type="EMBL" id="HACG01049271">
    <property type="protein sequence ID" value="CEK96136.1"/>
    <property type="molecule type" value="Transcribed_RNA"/>
</dbReference>
<evidence type="ECO:0000313" key="4">
    <source>
        <dbReference type="EMBL" id="CEK96136.1"/>
    </source>
</evidence>
<dbReference type="AlphaFoldDB" id="A0A0B7BT95"/>
<name>A0A0B7BT95_9EUPU</name>
<protein>
    <submittedName>
        <fullName evidence="2">Uncharacterized protein</fullName>
    </submittedName>
</protein>
<organism evidence="2">
    <name type="scientific">Arion vulgaris</name>
    <dbReference type="NCBI Taxonomy" id="1028688"/>
    <lineage>
        <taxon>Eukaryota</taxon>
        <taxon>Metazoa</taxon>
        <taxon>Spiralia</taxon>
        <taxon>Lophotrochozoa</taxon>
        <taxon>Mollusca</taxon>
        <taxon>Gastropoda</taxon>
        <taxon>Heterobranchia</taxon>
        <taxon>Euthyneura</taxon>
        <taxon>Panpulmonata</taxon>
        <taxon>Eupulmonata</taxon>
        <taxon>Stylommatophora</taxon>
        <taxon>Helicina</taxon>
        <taxon>Arionoidea</taxon>
        <taxon>Arionidae</taxon>
        <taxon>Arion</taxon>
    </lineage>
</organism>
<evidence type="ECO:0000313" key="1">
    <source>
        <dbReference type="EMBL" id="CEK96131.1"/>
    </source>
</evidence>
<evidence type="ECO:0000313" key="3">
    <source>
        <dbReference type="EMBL" id="CEK96133.1"/>
    </source>
</evidence>
<evidence type="ECO:0000313" key="2">
    <source>
        <dbReference type="EMBL" id="CEK96132.1"/>
    </source>
</evidence>
<dbReference type="EMBL" id="HACG01049267">
    <property type="protein sequence ID" value="CEK96132.1"/>
    <property type="molecule type" value="Transcribed_RNA"/>
</dbReference>
<accession>A0A0B7BT95</accession>
<gene>
    <name evidence="2" type="primary">ORF210602</name>
    <name evidence="1" type="synonym">ORF210591</name>
    <name evidence="3" type="synonym">ORF210614</name>
    <name evidence="4" type="synonym">ORF210634</name>
</gene>
<proteinExistence type="predicted"/>
<sequence>MWGSYHLFPHTFVVQSSSSFRNTNCGSAFCQTVELSPLMVGMNGVDQSCSIWEFISPAVA</sequence>